<dbReference type="SUPFAM" id="SSF57850">
    <property type="entry name" value="RING/U-box"/>
    <property type="match status" value="1"/>
</dbReference>
<keyword evidence="3" id="KW-1185">Reference proteome</keyword>
<feature type="coiled-coil region" evidence="1">
    <location>
        <begin position="178"/>
        <end position="208"/>
    </location>
</feature>
<proteinExistence type="predicted"/>
<protein>
    <submittedName>
        <fullName evidence="2">Uncharacterized protein</fullName>
    </submittedName>
</protein>
<dbReference type="PANTHER" id="PTHR10131:SF138">
    <property type="entry name" value="RE66324P"/>
    <property type="match status" value="1"/>
</dbReference>
<dbReference type="GO" id="GO:0043122">
    <property type="term" value="P:regulation of canonical NF-kappaB signal transduction"/>
    <property type="evidence" value="ECO:0007669"/>
    <property type="project" value="TreeGrafter"/>
</dbReference>
<dbReference type="Proteomes" id="UP000821853">
    <property type="component" value="Unassembled WGS sequence"/>
</dbReference>
<dbReference type="InterPro" id="IPR013083">
    <property type="entry name" value="Znf_RING/FYVE/PHD"/>
</dbReference>
<dbReference type="AlphaFoldDB" id="A0A9J6HAR7"/>
<evidence type="ECO:0000313" key="2">
    <source>
        <dbReference type="EMBL" id="KAH9384428.1"/>
    </source>
</evidence>
<reference evidence="2 3" key="1">
    <citation type="journal article" date="2020" name="Cell">
        <title>Large-Scale Comparative Analyses of Tick Genomes Elucidate Their Genetic Diversity and Vector Capacities.</title>
        <authorList>
            <consortium name="Tick Genome and Microbiome Consortium (TIGMIC)"/>
            <person name="Jia N."/>
            <person name="Wang J."/>
            <person name="Shi W."/>
            <person name="Du L."/>
            <person name="Sun Y."/>
            <person name="Zhan W."/>
            <person name="Jiang J.F."/>
            <person name="Wang Q."/>
            <person name="Zhang B."/>
            <person name="Ji P."/>
            <person name="Bell-Sakyi L."/>
            <person name="Cui X.M."/>
            <person name="Yuan T.T."/>
            <person name="Jiang B.G."/>
            <person name="Yang W.F."/>
            <person name="Lam T.T."/>
            <person name="Chang Q.C."/>
            <person name="Ding S.J."/>
            <person name="Wang X.J."/>
            <person name="Zhu J.G."/>
            <person name="Ruan X.D."/>
            <person name="Zhao L."/>
            <person name="Wei J.T."/>
            <person name="Ye R.Z."/>
            <person name="Que T.C."/>
            <person name="Du C.H."/>
            <person name="Zhou Y.H."/>
            <person name="Cheng J.X."/>
            <person name="Dai P.F."/>
            <person name="Guo W.B."/>
            <person name="Han X.H."/>
            <person name="Huang E.J."/>
            <person name="Li L.F."/>
            <person name="Wei W."/>
            <person name="Gao Y.C."/>
            <person name="Liu J.Z."/>
            <person name="Shao H.Z."/>
            <person name="Wang X."/>
            <person name="Wang C.C."/>
            <person name="Yang T.C."/>
            <person name="Huo Q.B."/>
            <person name="Li W."/>
            <person name="Chen H.Y."/>
            <person name="Chen S.E."/>
            <person name="Zhou L.G."/>
            <person name="Ni X.B."/>
            <person name="Tian J.H."/>
            <person name="Sheng Y."/>
            <person name="Liu T."/>
            <person name="Pan Y.S."/>
            <person name="Xia L.Y."/>
            <person name="Li J."/>
            <person name="Zhao F."/>
            <person name="Cao W.C."/>
        </authorList>
    </citation>
    <scope>NUCLEOTIDE SEQUENCE [LARGE SCALE GENOMIC DNA]</scope>
    <source>
        <tissue evidence="2">Larvae</tissue>
    </source>
</reference>
<dbReference type="OMA" id="CSIVTEN"/>
<name>A0A9J6HAR7_HAELO</name>
<dbReference type="PANTHER" id="PTHR10131">
    <property type="entry name" value="TNF RECEPTOR ASSOCIATED FACTOR"/>
    <property type="match status" value="1"/>
</dbReference>
<evidence type="ECO:0000313" key="3">
    <source>
        <dbReference type="Proteomes" id="UP000821853"/>
    </source>
</evidence>
<dbReference type="Gene3D" id="3.30.40.10">
    <property type="entry name" value="Zinc/RING finger domain, C3HC4 (zinc finger)"/>
    <property type="match status" value="2"/>
</dbReference>
<dbReference type="VEuPathDB" id="VectorBase:HLOH_052380"/>
<dbReference type="GO" id="GO:0005164">
    <property type="term" value="F:tumor necrosis factor receptor binding"/>
    <property type="evidence" value="ECO:0007669"/>
    <property type="project" value="TreeGrafter"/>
</dbReference>
<sequence length="232" mass="25601">MASRSSRPHHRQNEVIVEGAGSGDRRYYAYCLVGFESFLDSRTVEFLERLPDVQVCDGCGAVPSKPAVLPCMHTSCLRCSASSYLHKCPVDGREFRSGQFQVLDTGKNELMAKMVRCLCASEGCGYTGPLSVLGNHFPRGCDFARTICSRCGARFLFKELSKHYTTCNTRASSASLKSAKFKRLYEDLANAKKELEEAVSRISNDEGLPRMSVSSMLEAVERLKAELGDDVA</sequence>
<dbReference type="SUPFAM" id="SSF49599">
    <property type="entry name" value="TRAF domain-like"/>
    <property type="match status" value="1"/>
</dbReference>
<evidence type="ECO:0000256" key="1">
    <source>
        <dbReference type="SAM" id="Coils"/>
    </source>
</evidence>
<dbReference type="OrthoDB" id="5980013at2759"/>
<organism evidence="2 3">
    <name type="scientific">Haemaphysalis longicornis</name>
    <name type="common">Bush tick</name>
    <dbReference type="NCBI Taxonomy" id="44386"/>
    <lineage>
        <taxon>Eukaryota</taxon>
        <taxon>Metazoa</taxon>
        <taxon>Ecdysozoa</taxon>
        <taxon>Arthropoda</taxon>
        <taxon>Chelicerata</taxon>
        <taxon>Arachnida</taxon>
        <taxon>Acari</taxon>
        <taxon>Parasitiformes</taxon>
        <taxon>Ixodida</taxon>
        <taxon>Ixodoidea</taxon>
        <taxon>Ixodidae</taxon>
        <taxon>Haemaphysalinae</taxon>
        <taxon>Haemaphysalis</taxon>
    </lineage>
</organism>
<dbReference type="GO" id="GO:0009898">
    <property type="term" value="C:cytoplasmic side of plasma membrane"/>
    <property type="evidence" value="ECO:0007669"/>
    <property type="project" value="TreeGrafter"/>
</dbReference>
<dbReference type="EMBL" id="JABSTR010002369">
    <property type="protein sequence ID" value="KAH9384428.1"/>
    <property type="molecule type" value="Genomic_DNA"/>
</dbReference>
<accession>A0A9J6HAR7</accession>
<keyword evidence="1" id="KW-0175">Coiled coil</keyword>
<comment type="caution">
    <text evidence="2">The sequence shown here is derived from an EMBL/GenBank/DDBJ whole genome shotgun (WGS) entry which is preliminary data.</text>
</comment>
<gene>
    <name evidence="2" type="ORF">HPB48_026435</name>
</gene>